<protein>
    <submittedName>
        <fullName evidence="2">Uncharacterized protein</fullName>
    </submittedName>
</protein>
<evidence type="ECO:0000313" key="2">
    <source>
        <dbReference type="EMBL" id="EGF25265.1"/>
    </source>
</evidence>
<proteinExistence type="predicted"/>
<comment type="caution">
    <text evidence="2">The sequence shown here is derived from an EMBL/GenBank/DDBJ whole genome shotgun (WGS) entry which is preliminary data.</text>
</comment>
<organism evidence="2 3">
    <name type="scientific">Rhodopirellula baltica WH47</name>
    <dbReference type="NCBI Taxonomy" id="991778"/>
    <lineage>
        <taxon>Bacteria</taxon>
        <taxon>Pseudomonadati</taxon>
        <taxon>Planctomycetota</taxon>
        <taxon>Planctomycetia</taxon>
        <taxon>Pirellulales</taxon>
        <taxon>Pirellulaceae</taxon>
        <taxon>Rhodopirellula</taxon>
    </lineage>
</organism>
<feature type="region of interest" description="Disordered" evidence="1">
    <location>
        <begin position="1"/>
        <end position="61"/>
    </location>
</feature>
<dbReference type="EMBL" id="AFAR01000241">
    <property type="protein sequence ID" value="EGF25265.1"/>
    <property type="molecule type" value="Genomic_DNA"/>
</dbReference>
<dbReference type="Proteomes" id="UP000006222">
    <property type="component" value="Unassembled WGS sequence"/>
</dbReference>
<accession>F2AYJ6</accession>
<dbReference type="AlphaFoldDB" id="F2AYJ6"/>
<dbReference type="PATRIC" id="fig|991778.3.peg.5084"/>
<name>F2AYJ6_RHOBT</name>
<evidence type="ECO:0000256" key="1">
    <source>
        <dbReference type="SAM" id="MobiDB-lite"/>
    </source>
</evidence>
<reference evidence="2 3" key="1">
    <citation type="journal article" date="2013" name="Mar. Genomics">
        <title>Expression of sulfatases in Rhodopirellula baltica and the diversity of sulfatases in the genus Rhodopirellula.</title>
        <authorList>
            <person name="Wegner C.E."/>
            <person name="Richter-Heitmann T."/>
            <person name="Klindworth A."/>
            <person name="Klockow C."/>
            <person name="Richter M."/>
            <person name="Achstetter T."/>
            <person name="Glockner F.O."/>
            <person name="Harder J."/>
        </authorList>
    </citation>
    <scope>NUCLEOTIDE SEQUENCE [LARGE SCALE GENOMIC DNA]</scope>
    <source>
        <strain evidence="2 3">WH47</strain>
    </source>
</reference>
<feature type="compositionally biased region" description="Polar residues" evidence="1">
    <location>
        <begin position="50"/>
        <end position="61"/>
    </location>
</feature>
<gene>
    <name evidence="2" type="ORF">RBWH47_05031</name>
</gene>
<evidence type="ECO:0000313" key="3">
    <source>
        <dbReference type="Proteomes" id="UP000006222"/>
    </source>
</evidence>
<sequence>MIATEHANGAANAPASDHRQVQPGLHLRHIVPLVGHVPHGDPADALEQSEAGSRQNMPTAW</sequence>